<evidence type="ECO:0000256" key="2">
    <source>
        <dbReference type="ARBA" id="ARBA00022676"/>
    </source>
</evidence>
<dbReference type="FunFam" id="3.40.50.2000:FF:000085">
    <property type="entry name" value="alpha-1,3/1,6-mannosyltransferase ALG2"/>
    <property type="match status" value="1"/>
</dbReference>
<accession>A0AAN9W114</accession>
<dbReference type="GO" id="GO:0004378">
    <property type="term" value="F:GDP-Man:Man(1)GlcNAc(2)-PP-Dol alpha-1,3-mannosyltransferase activity"/>
    <property type="evidence" value="ECO:0007669"/>
    <property type="project" value="UniProtKB-UniRule"/>
</dbReference>
<dbReference type="FunFam" id="3.40.50.2000:FF:000210">
    <property type="entry name" value="Alpha-1,3/1,6-mannosyltransferase ALG2"/>
    <property type="match status" value="1"/>
</dbReference>
<dbReference type="GO" id="GO:0005789">
    <property type="term" value="C:endoplasmic reticulum membrane"/>
    <property type="evidence" value="ECO:0007669"/>
    <property type="project" value="UniProtKB-SubCell"/>
</dbReference>
<dbReference type="CDD" id="cd03805">
    <property type="entry name" value="GT4_ALG2-like"/>
    <property type="match status" value="1"/>
</dbReference>
<reference evidence="13 14" key="1">
    <citation type="submission" date="2024-03" db="EMBL/GenBank/DDBJ databases">
        <title>The genome assembly and annotation of the cricket Gryllus longicercus Weissman &amp; Gray.</title>
        <authorList>
            <person name="Szrajer S."/>
            <person name="Gray D."/>
            <person name="Ylla G."/>
        </authorList>
    </citation>
    <scope>NUCLEOTIDE SEQUENCE [LARGE SCALE GENOMIC DNA]</scope>
    <source>
        <strain evidence="13">DAG 2021-001</strain>
        <tissue evidence="13">Whole body minus gut</tissue>
    </source>
</reference>
<evidence type="ECO:0000256" key="8">
    <source>
        <dbReference type="ARBA" id="ARBA00045103"/>
    </source>
</evidence>
<dbReference type="Pfam" id="PF00534">
    <property type="entry name" value="Glycos_transf_1"/>
    <property type="match status" value="1"/>
</dbReference>
<keyword evidence="3 10" id="KW-0808">Transferase</keyword>
<name>A0AAN9W114_9ORTH</name>
<evidence type="ECO:0000256" key="1">
    <source>
        <dbReference type="ARBA" id="ARBA00004922"/>
    </source>
</evidence>
<dbReference type="Proteomes" id="UP001378592">
    <property type="component" value="Unassembled WGS sequence"/>
</dbReference>
<dbReference type="Gene3D" id="3.40.50.2000">
    <property type="entry name" value="Glycogen Phosphorylase B"/>
    <property type="match status" value="2"/>
</dbReference>
<comment type="catalytic activity">
    <reaction evidence="8 10">
        <text>a beta-D-Man-(1-&gt;4)-beta-D-GlcNAc-(1-&gt;4)-alpha-D-GlcNAc-diphospho-di-trans,poly-cis-dolichol + GDP-alpha-D-mannose = an alpha-D-Man-(1-&gt;3)-beta-D-Man-(1-&gt;4)-beta-D-GlcNAc-(1-&gt;4)-alpha-D-GlcNAc-diphospho-di-trans,poly-cis-dolichol + GDP + H(+)</text>
        <dbReference type="Rhea" id="RHEA:29515"/>
        <dbReference type="Rhea" id="RHEA-COMP:19511"/>
        <dbReference type="Rhea" id="RHEA-COMP:19513"/>
        <dbReference type="ChEBI" id="CHEBI:15378"/>
        <dbReference type="ChEBI" id="CHEBI:57527"/>
        <dbReference type="ChEBI" id="CHEBI:58189"/>
        <dbReference type="ChEBI" id="CHEBI:58472"/>
        <dbReference type="ChEBI" id="CHEBI:132510"/>
        <dbReference type="EC" id="2.4.1.132"/>
    </reaction>
    <physiologicalReaction direction="left-to-right" evidence="8 10">
        <dbReference type="Rhea" id="RHEA:29516"/>
    </physiologicalReaction>
</comment>
<comment type="pathway">
    <text evidence="1 10">Protein modification; protein glycosylation.</text>
</comment>
<keyword evidence="2 10" id="KW-0328">Glycosyltransferase</keyword>
<evidence type="ECO:0000256" key="10">
    <source>
        <dbReference type="RuleBase" id="RU367136"/>
    </source>
</evidence>
<evidence type="ECO:0000256" key="6">
    <source>
        <dbReference type="ARBA" id="ARBA00022989"/>
    </source>
</evidence>
<evidence type="ECO:0000256" key="7">
    <source>
        <dbReference type="ARBA" id="ARBA00023136"/>
    </source>
</evidence>
<dbReference type="Pfam" id="PF13439">
    <property type="entry name" value="Glyco_transf_4"/>
    <property type="match status" value="1"/>
</dbReference>
<dbReference type="InterPro" id="IPR027054">
    <property type="entry name" value="ALG2"/>
</dbReference>
<keyword evidence="7" id="KW-0472">Membrane</keyword>
<comment type="caution">
    <text evidence="13">The sequence shown here is derived from an EMBL/GenBank/DDBJ whole genome shotgun (WGS) entry which is preliminary data.</text>
</comment>
<dbReference type="InterPro" id="IPR001296">
    <property type="entry name" value="Glyco_trans_1"/>
</dbReference>
<proteinExistence type="inferred from homology"/>
<dbReference type="PANTHER" id="PTHR45918">
    <property type="entry name" value="ALPHA-1,3/1,6-MANNOSYLTRANSFERASE ALG2"/>
    <property type="match status" value="1"/>
</dbReference>
<evidence type="ECO:0000313" key="13">
    <source>
        <dbReference type="EMBL" id="KAK7872516.1"/>
    </source>
</evidence>
<evidence type="ECO:0000259" key="11">
    <source>
        <dbReference type="Pfam" id="PF00534"/>
    </source>
</evidence>
<comment type="catalytic activity">
    <reaction evidence="9 10">
        <text>an alpha-D-Man-(1-&gt;3)-beta-D-Man-(1-&gt;4)-beta-D-GlcNAc-(1-&gt;4)-alpha-D-GlcNAc-diphospho-di-trans,poly-cis-dolichol + GDP-alpha-D-mannose = an alpha-D-Man-(1-&gt;3)-[alpha-D-Man-(1-&gt;6)]-beta-D-Man-(1-&gt;4)-beta-D-GlcNAc-(1-&gt;4)-alpha-D-GlcNAc-diphospho-di-trans,poly-cis-dolichol + GDP + H(+)</text>
        <dbReference type="Rhea" id="RHEA:29519"/>
        <dbReference type="Rhea" id="RHEA-COMP:19513"/>
        <dbReference type="Rhea" id="RHEA-COMP:19515"/>
        <dbReference type="ChEBI" id="CHEBI:15378"/>
        <dbReference type="ChEBI" id="CHEBI:57527"/>
        <dbReference type="ChEBI" id="CHEBI:58189"/>
        <dbReference type="ChEBI" id="CHEBI:132510"/>
        <dbReference type="ChEBI" id="CHEBI:132511"/>
        <dbReference type="EC" id="2.4.1.257"/>
    </reaction>
    <physiologicalReaction direction="left-to-right" evidence="9 10">
        <dbReference type="Rhea" id="RHEA:29520"/>
    </physiologicalReaction>
</comment>
<comment type="function">
    <text evidence="10">Mannosylates Man(2)GlcNAc(2)-dolichol diphosphate and Man(1)GlcNAc(2)-dolichol diphosphate to form Man(3)GlcNAc(2)-dolichol diphosphate.</text>
</comment>
<comment type="similarity">
    <text evidence="10">Belongs to the glycosyltransferase group 1 family.</text>
</comment>
<keyword evidence="6" id="KW-1133">Transmembrane helix</keyword>
<dbReference type="InterPro" id="IPR028098">
    <property type="entry name" value="Glyco_trans_4-like_N"/>
</dbReference>
<evidence type="ECO:0000313" key="14">
    <source>
        <dbReference type="Proteomes" id="UP001378592"/>
    </source>
</evidence>
<protein>
    <recommendedName>
        <fullName evidence="10">Alpha-1,3/1,6-mannosyltransferase ALG2</fullName>
        <ecNumber evidence="10">2.4.1.132</ecNumber>
        <ecNumber evidence="10">2.4.1.257</ecNumber>
    </recommendedName>
    <alternativeName>
        <fullName evidence="10">GDP-Man:Man(1)GlcNAc(2)-PP-Dol alpha-1,3-mannosyltransferase</fullName>
    </alternativeName>
</protein>
<dbReference type="EC" id="2.4.1.132" evidence="10"/>
<feature type="domain" description="Glycosyltransferase subfamily 4-like N-terminal" evidence="12">
    <location>
        <begin position="13"/>
        <end position="189"/>
    </location>
</feature>
<organism evidence="13 14">
    <name type="scientific">Gryllus longicercus</name>
    <dbReference type="NCBI Taxonomy" id="2509291"/>
    <lineage>
        <taxon>Eukaryota</taxon>
        <taxon>Metazoa</taxon>
        <taxon>Ecdysozoa</taxon>
        <taxon>Arthropoda</taxon>
        <taxon>Hexapoda</taxon>
        <taxon>Insecta</taxon>
        <taxon>Pterygota</taxon>
        <taxon>Neoptera</taxon>
        <taxon>Polyneoptera</taxon>
        <taxon>Orthoptera</taxon>
        <taxon>Ensifera</taxon>
        <taxon>Gryllidea</taxon>
        <taxon>Grylloidea</taxon>
        <taxon>Gryllidae</taxon>
        <taxon>Gryllinae</taxon>
        <taxon>Gryllus</taxon>
    </lineage>
</organism>
<evidence type="ECO:0000256" key="9">
    <source>
        <dbReference type="ARBA" id="ARBA00045104"/>
    </source>
</evidence>
<dbReference type="PANTHER" id="PTHR45918:SF1">
    <property type="entry name" value="ALPHA-1,3_1,6-MANNOSYLTRANSFERASE ALG2"/>
    <property type="match status" value="1"/>
</dbReference>
<gene>
    <name evidence="13" type="ORF">R5R35_013761</name>
</gene>
<evidence type="ECO:0000256" key="3">
    <source>
        <dbReference type="ARBA" id="ARBA00022679"/>
    </source>
</evidence>
<evidence type="ECO:0000259" key="12">
    <source>
        <dbReference type="Pfam" id="PF13439"/>
    </source>
</evidence>
<dbReference type="GO" id="GO:0102704">
    <property type="term" value="F:GDP-Man:Man(2)GlcNAc(2)-PP-Dol alpha-1,6-mannosyltransferase activity"/>
    <property type="evidence" value="ECO:0007669"/>
    <property type="project" value="UniProtKB-UniRule"/>
</dbReference>
<dbReference type="EMBL" id="JAZDUA010000023">
    <property type="protein sequence ID" value="KAK7872516.1"/>
    <property type="molecule type" value="Genomic_DNA"/>
</dbReference>
<dbReference type="AlphaFoldDB" id="A0AAN9W114"/>
<sequence length="408" mass="45882">MKPVIFLHPDLGIGGAERLVVDAALALKRKGCAVHFITSHHDPTHCFAETKDGTFPVTVVGDWLPRSIFGRFYALCAYIRMIYAAFYLAFFSGLDPSVVICDQISVCIPILKICSMKVIFYCHFPDQLLSKPGGLLKSLYRAPLNWIEETTTGQADRILVNSRFTSEVFKETFQRLNMHPKVLHPSLNTDFFDKHSVEPLQKYVSTKLKEGSIVFLSINRYERKKNLSLALDAMESLHSSLSEDEWAKVHLIIAGGYDHIVPENVEYFVELEDQYKKSSNLKDHVTFLKSPSDSAKLSLLRGSSCLIYTPENEHFGIVPLEAMYCSIPVIAANSGGPTETVVNEKTGFLCSPNSRDFASAMEKFIKNINLSQEMGKAGQERVRKSFSFSAFSDNLYSVVIEFEDSKQK</sequence>
<keyword evidence="4" id="KW-0812">Transmembrane</keyword>
<comment type="subcellular location">
    <subcellularLocation>
        <location evidence="10">Endoplasmic reticulum membrane</location>
        <topology evidence="10">Single-pass membrane protein</topology>
    </subcellularLocation>
</comment>
<evidence type="ECO:0000256" key="4">
    <source>
        <dbReference type="ARBA" id="ARBA00022692"/>
    </source>
</evidence>
<feature type="domain" description="Glycosyl transferase family 1" evidence="11">
    <location>
        <begin position="206"/>
        <end position="381"/>
    </location>
</feature>
<evidence type="ECO:0000256" key="5">
    <source>
        <dbReference type="ARBA" id="ARBA00022824"/>
    </source>
</evidence>
<keyword evidence="5" id="KW-0256">Endoplasmic reticulum</keyword>
<keyword evidence="14" id="KW-1185">Reference proteome</keyword>
<dbReference type="SUPFAM" id="SSF53756">
    <property type="entry name" value="UDP-Glycosyltransferase/glycogen phosphorylase"/>
    <property type="match status" value="1"/>
</dbReference>
<dbReference type="EC" id="2.4.1.257" evidence="10"/>